<dbReference type="Gene3D" id="1.10.10.1550">
    <property type="entry name" value="ROS/MUCR transcriptional regulator protein"/>
    <property type="match status" value="1"/>
</dbReference>
<reference evidence="3" key="1">
    <citation type="submission" date="2016-10" db="EMBL/GenBank/DDBJ databases">
        <authorList>
            <person name="Varghese N."/>
            <person name="Submissions S."/>
        </authorList>
    </citation>
    <scope>NUCLEOTIDE SEQUENCE [LARGE SCALE GENOMIC DNA]</scope>
    <source>
        <strain evidence="3">DSM 5918</strain>
    </source>
</reference>
<dbReference type="STRING" id="52560.SAMN04488082_108118"/>
<evidence type="ECO:0000313" key="3">
    <source>
        <dbReference type="Proteomes" id="UP000198635"/>
    </source>
</evidence>
<comment type="similarity">
    <text evidence="1">Belongs to the ros/MucR family.</text>
</comment>
<dbReference type="RefSeq" id="WP_092374768.1">
    <property type="nucleotide sequence ID" value="NZ_FORX01000008.1"/>
</dbReference>
<evidence type="ECO:0000256" key="1">
    <source>
        <dbReference type="ARBA" id="ARBA00007031"/>
    </source>
</evidence>
<dbReference type="Pfam" id="PF05443">
    <property type="entry name" value="ROS_MUCR"/>
    <property type="match status" value="1"/>
</dbReference>
<gene>
    <name evidence="2" type="ORF">SAMN04488082_108118</name>
</gene>
<protein>
    <submittedName>
        <fullName evidence="2">Transcriptional regulator, MucR family</fullName>
    </submittedName>
</protein>
<dbReference type="InterPro" id="IPR008807">
    <property type="entry name" value="ROS_MUCR"/>
</dbReference>
<evidence type="ECO:0000313" key="2">
    <source>
        <dbReference type="EMBL" id="SFJ86270.1"/>
    </source>
</evidence>
<dbReference type="InterPro" id="IPR041920">
    <property type="entry name" value="ROS/MUCR_sf"/>
</dbReference>
<dbReference type="GO" id="GO:0008270">
    <property type="term" value="F:zinc ion binding"/>
    <property type="evidence" value="ECO:0007669"/>
    <property type="project" value="InterPro"/>
</dbReference>
<dbReference type="GO" id="GO:0003677">
    <property type="term" value="F:DNA binding"/>
    <property type="evidence" value="ECO:0007669"/>
    <property type="project" value="InterPro"/>
</dbReference>
<dbReference type="OrthoDB" id="9809693at2"/>
<organism evidence="2 3">
    <name type="scientific">Desulfomicrobium apsheronum</name>
    <dbReference type="NCBI Taxonomy" id="52560"/>
    <lineage>
        <taxon>Bacteria</taxon>
        <taxon>Pseudomonadati</taxon>
        <taxon>Thermodesulfobacteriota</taxon>
        <taxon>Desulfovibrionia</taxon>
        <taxon>Desulfovibrionales</taxon>
        <taxon>Desulfomicrobiaceae</taxon>
        <taxon>Desulfomicrobium</taxon>
    </lineage>
</organism>
<keyword evidence="3" id="KW-1185">Reference proteome</keyword>
<proteinExistence type="inferred from homology"/>
<dbReference type="GO" id="GO:0006355">
    <property type="term" value="P:regulation of DNA-templated transcription"/>
    <property type="evidence" value="ECO:0007669"/>
    <property type="project" value="InterPro"/>
</dbReference>
<dbReference type="EMBL" id="FORX01000008">
    <property type="protein sequence ID" value="SFJ86270.1"/>
    <property type="molecule type" value="Genomic_DNA"/>
</dbReference>
<name>A0A1I3UTE6_9BACT</name>
<dbReference type="Proteomes" id="UP000198635">
    <property type="component" value="Unassembled WGS sequence"/>
</dbReference>
<accession>A0A1I3UTE6</accession>
<dbReference type="AlphaFoldDB" id="A0A1I3UTE6"/>
<sequence>MEDYLKQAIEIVKAQASVRNMSEEEITSMIKTLAGSIRGVAEGVAPVVETEPAVDPKNAIREKSVICCECGKSFKVLTKRHLIIHGLTPEQYKEKYGYKKGTPLVAKYLARDRRKTMQDMKLWEKRKKTTKSE</sequence>